<evidence type="ECO:0000313" key="2">
    <source>
        <dbReference type="Proteomes" id="UP000596661"/>
    </source>
</evidence>
<dbReference type="Proteomes" id="UP000596661">
    <property type="component" value="Chromosome 4"/>
</dbReference>
<reference evidence="1" key="1">
    <citation type="submission" date="2018-11" db="EMBL/GenBank/DDBJ databases">
        <authorList>
            <person name="Grassa J C."/>
        </authorList>
    </citation>
    <scope>NUCLEOTIDE SEQUENCE [LARGE SCALE GENOMIC DNA]</scope>
</reference>
<proteinExistence type="predicted"/>
<name>A0A803PCJ2_CANSA</name>
<sequence>MKSAISDAQSKVEDLHYSVHCTANHDAAIKHSEAILDDLLQHEEIYWQQRGDKKTLKADLAAIIRDYFAQTFTASSIDELALTATINTNSYYHYFKYEHDAPAAIFCI</sequence>
<dbReference type="Gramene" id="evm.model.04.1300">
    <property type="protein sequence ID" value="cds.evm.model.04.1300"/>
    <property type="gene ID" value="evm.TU.04.1300"/>
</dbReference>
<evidence type="ECO:0000313" key="1">
    <source>
        <dbReference type="EnsemblPlants" id="cds.evm.model.04.1300"/>
    </source>
</evidence>
<reference evidence="1" key="2">
    <citation type="submission" date="2021-03" db="UniProtKB">
        <authorList>
            <consortium name="EnsemblPlants"/>
        </authorList>
    </citation>
    <scope>IDENTIFICATION</scope>
</reference>
<dbReference type="EnsemblPlants" id="evm.model.04.1300">
    <property type="protein sequence ID" value="cds.evm.model.04.1300"/>
    <property type="gene ID" value="evm.TU.04.1300"/>
</dbReference>
<accession>A0A803PCJ2</accession>
<keyword evidence="2" id="KW-1185">Reference proteome</keyword>
<organism evidence="1 2">
    <name type="scientific">Cannabis sativa</name>
    <name type="common">Hemp</name>
    <name type="synonym">Marijuana</name>
    <dbReference type="NCBI Taxonomy" id="3483"/>
    <lineage>
        <taxon>Eukaryota</taxon>
        <taxon>Viridiplantae</taxon>
        <taxon>Streptophyta</taxon>
        <taxon>Embryophyta</taxon>
        <taxon>Tracheophyta</taxon>
        <taxon>Spermatophyta</taxon>
        <taxon>Magnoliopsida</taxon>
        <taxon>eudicotyledons</taxon>
        <taxon>Gunneridae</taxon>
        <taxon>Pentapetalae</taxon>
        <taxon>rosids</taxon>
        <taxon>fabids</taxon>
        <taxon>Rosales</taxon>
        <taxon>Cannabaceae</taxon>
        <taxon>Cannabis</taxon>
    </lineage>
</organism>
<dbReference type="AlphaFoldDB" id="A0A803PCJ2"/>
<dbReference type="EMBL" id="UZAU01000384">
    <property type="status" value="NOT_ANNOTATED_CDS"/>
    <property type="molecule type" value="Genomic_DNA"/>
</dbReference>
<protein>
    <submittedName>
        <fullName evidence="1">Uncharacterized protein</fullName>
    </submittedName>
</protein>